<evidence type="ECO:0000256" key="3">
    <source>
        <dbReference type="ARBA" id="ARBA00006958"/>
    </source>
</evidence>
<evidence type="ECO:0000256" key="4">
    <source>
        <dbReference type="ARBA" id="ARBA00022722"/>
    </source>
</evidence>
<dbReference type="InParanoid" id="A0A7E5W542"/>
<dbReference type="PANTHER" id="PTHR22930:SF269">
    <property type="entry name" value="NUCLEASE HARBI1-LIKE PROTEIN"/>
    <property type="match status" value="1"/>
</dbReference>
<dbReference type="OrthoDB" id="6627079at2759"/>
<dbReference type="InterPro" id="IPR027806">
    <property type="entry name" value="HARBI1_dom"/>
</dbReference>
<comment type="similarity">
    <text evidence="3">Belongs to the HARBI1 family.</text>
</comment>
<evidence type="ECO:0000313" key="10">
    <source>
        <dbReference type="RefSeq" id="XP_026735793.1"/>
    </source>
</evidence>
<reference evidence="10" key="1">
    <citation type="submission" date="2025-08" db="UniProtKB">
        <authorList>
            <consortium name="RefSeq"/>
        </authorList>
    </citation>
    <scope>IDENTIFICATION</scope>
</reference>
<evidence type="ECO:0000313" key="9">
    <source>
        <dbReference type="Proteomes" id="UP000322000"/>
    </source>
</evidence>
<name>A0A7E5W542_TRINI</name>
<dbReference type="Pfam" id="PF13359">
    <property type="entry name" value="DDE_Tnp_4"/>
    <property type="match status" value="1"/>
</dbReference>
<keyword evidence="5" id="KW-0479">Metal-binding</keyword>
<dbReference type="GO" id="GO:0016787">
    <property type="term" value="F:hydrolase activity"/>
    <property type="evidence" value="ECO:0007669"/>
    <property type="project" value="UniProtKB-KW"/>
</dbReference>
<dbReference type="InterPro" id="IPR045249">
    <property type="entry name" value="HARBI1-like"/>
</dbReference>
<proteinExistence type="inferred from homology"/>
<dbReference type="Proteomes" id="UP000322000">
    <property type="component" value="Chromosome 12"/>
</dbReference>
<comment type="cofactor">
    <cofactor evidence="1">
        <name>a divalent metal cation</name>
        <dbReference type="ChEBI" id="CHEBI:60240"/>
    </cofactor>
</comment>
<keyword evidence="6" id="KW-0378">Hydrolase</keyword>
<evidence type="ECO:0000256" key="1">
    <source>
        <dbReference type="ARBA" id="ARBA00001968"/>
    </source>
</evidence>
<evidence type="ECO:0000256" key="6">
    <source>
        <dbReference type="ARBA" id="ARBA00022801"/>
    </source>
</evidence>
<gene>
    <name evidence="10" type="primary">LOC113499487</name>
</gene>
<dbReference type="GO" id="GO:0005634">
    <property type="term" value="C:nucleus"/>
    <property type="evidence" value="ECO:0007669"/>
    <property type="project" value="UniProtKB-SubCell"/>
</dbReference>
<dbReference type="KEGG" id="tnl:113499487"/>
<evidence type="ECO:0000256" key="2">
    <source>
        <dbReference type="ARBA" id="ARBA00004123"/>
    </source>
</evidence>
<evidence type="ECO:0000259" key="8">
    <source>
        <dbReference type="Pfam" id="PF13359"/>
    </source>
</evidence>
<dbReference type="GO" id="GO:0004518">
    <property type="term" value="F:nuclease activity"/>
    <property type="evidence" value="ECO:0007669"/>
    <property type="project" value="UniProtKB-KW"/>
</dbReference>
<evidence type="ECO:0000256" key="5">
    <source>
        <dbReference type="ARBA" id="ARBA00022723"/>
    </source>
</evidence>
<organism evidence="9 10">
    <name type="scientific">Trichoplusia ni</name>
    <name type="common">Cabbage looper</name>
    <dbReference type="NCBI Taxonomy" id="7111"/>
    <lineage>
        <taxon>Eukaryota</taxon>
        <taxon>Metazoa</taxon>
        <taxon>Ecdysozoa</taxon>
        <taxon>Arthropoda</taxon>
        <taxon>Hexapoda</taxon>
        <taxon>Insecta</taxon>
        <taxon>Pterygota</taxon>
        <taxon>Neoptera</taxon>
        <taxon>Endopterygota</taxon>
        <taxon>Lepidoptera</taxon>
        <taxon>Glossata</taxon>
        <taxon>Ditrysia</taxon>
        <taxon>Noctuoidea</taxon>
        <taxon>Noctuidae</taxon>
        <taxon>Plusiinae</taxon>
        <taxon>Trichoplusia</taxon>
    </lineage>
</organism>
<keyword evidence="9" id="KW-1185">Reference proteome</keyword>
<dbReference type="PANTHER" id="PTHR22930">
    <property type="match status" value="1"/>
</dbReference>
<dbReference type="GO" id="GO:0046872">
    <property type="term" value="F:metal ion binding"/>
    <property type="evidence" value="ECO:0007669"/>
    <property type="project" value="UniProtKB-KW"/>
</dbReference>
<dbReference type="RefSeq" id="XP_026735793.1">
    <property type="nucleotide sequence ID" value="XM_026879992.1"/>
</dbReference>
<feature type="domain" description="DDE Tnp4" evidence="8">
    <location>
        <begin position="175"/>
        <end position="340"/>
    </location>
</feature>
<protein>
    <submittedName>
        <fullName evidence="10">Uncharacterized protein LOC113499487</fullName>
    </submittedName>
</protein>
<accession>A0A7E5W542</accession>
<dbReference type="GeneID" id="113499487"/>
<sequence>MEEDDNSDLIIAVCGVIIGGSLNTRKCWVRPSLMSRNKYSTCQRLSDLKEDDLVLYKPISFKTFLSLTSTDFEYLLNIVGHKIAKQDTNYRKAVSPVERLSITLKYLSSGNSFSSLCDVFKVSPQLISSIIPEVCDALVEGLSDYVKIPRSQEGWREIADEYLKRWQRPNCLGSMDGKHIKLQCPPKSGSDYINYKKYFSIVLFALVDADYNFLYANVGCQGRISDGGVFNNSALCRLLNDNELNIPHKTPLPGRNLPVSNFFLGDDAFPLQPHIIKAYDGNHTMGSSKRVFNYRVCRGRRVVENVFGQLTHKFKIFHRPIQLIPEKATTVTLACIHLFNYIKRTAATQQNEYDTENNQGEVFPGEWRRHLENDSCLDNMSGEDNQTSDTTVTAEDTRVELTDYFLSSVGGLEWQYNQ</sequence>
<evidence type="ECO:0000256" key="7">
    <source>
        <dbReference type="ARBA" id="ARBA00023242"/>
    </source>
</evidence>
<dbReference type="AlphaFoldDB" id="A0A7E5W542"/>
<keyword evidence="4" id="KW-0540">Nuclease</keyword>
<keyword evidence="7" id="KW-0539">Nucleus</keyword>
<dbReference type="FunCoup" id="A0A7E5W542">
    <property type="interactions" value="1"/>
</dbReference>
<comment type="subcellular location">
    <subcellularLocation>
        <location evidence="2">Nucleus</location>
    </subcellularLocation>
</comment>